<feature type="transmembrane region" description="Helical" evidence="1">
    <location>
        <begin position="40"/>
        <end position="62"/>
    </location>
</feature>
<protein>
    <recommendedName>
        <fullName evidence="4">DUF2238 domain-containing protein</fullName>
    </recommendedName>
</protein>
<sequence>MAGTGLPTNSELSRGSQGLHRLRKALFGDWHPLLRDPLDLLRLSFAGAAVAFGLAGSFEYSVRLTGTFLLVLAAQRLRLPRLFDLLFIVGMWLQAWGNALRLFENIDWWDNLVHLFVPFSSVPVLYVLLVRLGLVHHEITDEGHPARHHVGLAIFAVAIGLSIGAIYEVYEYVASRWLNAPIEIGYSDTIFDLVLDTLGALAGGILLMLWAAGRRGTEREQLA</sequence>
<keyword evidence="1" id="KW-0472">Membrane</keyword>
<keyword evidence="1" id="KW-1133">Transmembrane helix</keyword>
<dbReference type="RefSeq" id="WP_143038715.1">
    <property type="nucleotide sequence ID" value="NZ_FNWJ01000003.1"/>
</dbReference>
<organism evidence="2 3">
    <name type="scientific">Thermoleophilum album</name>
    <dbReference type="NCBI Taxonomy" id="29539"/>
    <lineage>
        <taxon>Bacteria</taxon>
        <taxon>Bacillati</taxon>
        <taxon>Actinomycetota</taxon>
        <taxon>Thermoleophilia</taxon>
        <taxon>Thermoleophilales</taxon>
        <taxon>Thermoleophilaceae</taxon>
        <taxon>Thermoleophilum</taxon>
    </lineage>
</organism>
<feature type="transmembrane region" description="Helical" evidence="1">
    <location>
        <begin position="112"/>
        <end position="129"/>
    </location>
</feature>
<accession>A0A1H6G0S3</accession>
<dbReference type="Proteomes" id="UP000222056">
    <property type="component" value="Unassembled WGS sequence"/>
</dbReference>
<dbReference type="STRING" id="29539.SAMN02745716_2108"/>
<feature type="transmembrane region" description="Helical" evidence="1">
    <location>
        <begin position="150"/>
        <end position="170"/>
    </location>
</feature>
<keyword evidence="3" id="KW-1185">Reference proteome</keyword>
<keyword evidence="1" id="KW-0812">Transmembrane</keyword>
<evidence type="ECO:0008006" key="4">
    <source>
        <dbReference type="Google" id="ProtNLM"/>
    </source>
</evidence>
<feature type="transmembrane region" description="Helical" evidence="1">
    <location>
        <begin position="190"/>
        <end position="212"/>
    </location>
</feature>
<evidence type="ECO:0000313" key="2">
    <source>
        <dbReference type="EMBL" id="SEH16190.1"/>
    </source>
</evidence>
<proteinExistence type="predicted"/>
<gene>
    <name evidence="2" type="ORF">SAMN02745716_2108</name>
</gene>
<evidence type="ECO:0000256" key="1">
    <source>
        <dbReference type="SAM" id="Phobius"/>
    </source>
</evidence>
<evidence type="ECO:0000313" key="3">
    <source>
        <dbReference type="Proteomes" id="UP000222056"/>
    </source>
</evidence>
<dbReference type="Pfam" id="PF09997">
    <property type="entry name" value="DUF2238"/>
    <property type="match status" value="1"/>
</dbReference>
<reference evidence="3" key="1">
    <citation type="submission" date="2016-10" db="EMBL/GenBank/DDBJ databases">
        <authorList>
            <person name="Varghese N."/>
            <person name="Submissions S."/>
        </authorList>
    </citation>
    <scope>NUCLEOTIDE SEQUENCE [LARGE SCALE GENOMIC DNA]</scope>
    <source>
        <strain evidence="3">ATCC 35263</strain>
    </source>
</reference>
<dbReference type="InterPro" id="IPR014509">
    <property type="entry name" value="YjdF-like"/>
</dbReference>
<name>A0A1H6G0S3_THEAL</name>
<dbReference type="AlphaFoldDB" id="A0A1H6G0S3"/>
<feature type="transmembrane region" description="Helical" evidence="1">
    <location>
        <begin position="82"/>
        <end position="100"/>
    </location>
</feature>
<dbReference type="EMBL" id="FNWJ01000003">
    <property type="protein sequence ID" value="SEH16190.1"/>
    <property type="molecule type" value="Genomic_DNA"/>
</dbReference>